<evidence type="ECO:0000256" key="1">
    <source>
        <dbReference type="SAM" id="Phobius"/>
    </source>
</evidence>
<sequence length="64" mass="7176">MLSCRASRCIIYACMHGASQLSIYIYTSTIYVRTYNILVGAYLYCHGCTLSLIVFLLSNVALRS</sequence>
<accession>A0A0A8ZES9</accession>
<evidence type="ECO:0000313" key="2">
    <source>
        <dbReference type="EMBL" id="JAD36143.1"/>
    </source>
</evidence>
<feature type="transmembrane region" description="Helical" evidence="1">
    <location>
        <begin position="39"/>
        <end position="62"/>
    </location>
</feature>
<reference evidence="2" key="1">
    <citation type="submission" date="2014-09" db="EMBL/GenBank/DDBJ databases">
        <authorList>
            <person name="Magalhaes I.L.F."/>
            <person name="Oliveira U."/>
            <person name="Santos F.R."/>
            <person name="Vidigal T.H.D.A."/>
            <person name="Brescovit A.D."/>
            <person name="Santos A.J."/>
        </authorList>
    </citation>
    <scope>NUCLEOTIDE SEQUENCE</scope>
    <source>
        <tissue evidence="2">Shoot tissue taken approximately 20 cm above the soil surface</tissue>
    </source>
</reference>
<reference evidence="2" key="2">
    <citation type="journal article" date="2015" name="Data Brief">
        <title>Shoot transcriptome of the giant reed, Arundo donax.</title>
        <authorList>
            <person name="Barrero R.A."/>
            <person name="Guerrero F.D."/>
            <person name="Moolhuijzen P."/>
            <person name="Goolsby J.A."/>
            <person name="Tidwell J."/>
            <person name="Bellgard S.E."/>
            <person name="Bellgard M.I."/>
        </authorList>
    </citation>
    <scope>NUCLEOTIDE SEQUENCE</scope>
    <source>
        <tissue evidence="2">Shoot tissue taken approximately 20 cm above the soil surface</tissue>
    </source>
</reference>
<organism evidence="2">
    <name type="scientific">Arundo donax</name>
    <name type="common">Giant reed</name>
    <name type="synonym">Donax arundinaceus</name>
    <dbReference type="NCBI Taxonomy" id="35708"/>
    <lineage>
        <taxon>Eukaryota</taxon>
        <taxon>Viridiplantae</taxon>
        <taxon>Streptophyta</taxon>
        <taxon>Embryophyta</taxon>
        <taxon>Tracheophyta</taxon>
        <taxon>Spermatophyta</taxon>
        <taxon>Magnoliopsida</taxon>
        <taxon>Liliopsida</taxon>
        <taxon>Poales</taxon>
        <taxon>Poaceae</taxon>
        <taxon>PACMAD clade</taxon>
        <taxon>Arundinoideae</taxon>
        <taxon>Arundineae</taxon>
        <taxon>Arundo</taxon>
    </lineage>
</organism>
<protein>
    <submittedName>
        <fullName evidence="2">Uncharacterized protein</fullName>
    </submittedName>
</protein>
<keyword evidence="1" id="KW-0472">Membrane</keyword>
<proteinExistence type="predicted"/>
<dbReference type="EMBL" id="GBRH01261752">
    <property type="protein sequence ID" value="JAD36143.1"/>
    <property type="molecule type" value="Transcribed_RNA"/>
</dbReference>
<dbReference type="AlphaFoldDB" id="A0A0A8ZES9"/>
<keyword evidence="1" id="KW-1133">Transmembrane helix</keyword>
<keyword evidence="1" id="KW-0812">Transmembrane</keyword>
<name>A0A0A8ZES9_ARUDO</name>